<proteinExistence type="predicted"/>
<dbReference type="Proteomes" id="UP000622797">
    <property type="component" value="Unassembled WGS sequence"/>
</dbReference>
<feature type="signal peptide" evidence="2">
    <location>
        <begin position="1"/>
        <end position="20"/>
    </location>
</feature>
<organism evidence="3 4">
    <name type="scientific">Fusarium sarcochroum</name>
    <dbReference type="NCBI Taxonomy" id="1208366"/>
    <lineage>
        <taxon>Eukaryota</taxon>
        <taxon>Fungi</taxon>
        <taxon>Dikarya</taxon>
        <taxon>Ascomycota</taxon>
        <taxon>Pezizomycotina</taxon>
        <taxon>Sordariomycetes</taxon>
        <taxon>Hypocreomycetidae</taxon>
        <taxon>Hypocreales</taxon>
        <taxon>Nectriaceae</taxon>
        <taxon>Fusarium</taxon>
        <taxon>Fusarium lateritium species complex</taxon>
    </lineage>
</organism>
<feature type="chain" id="PRO_5034302901" evidence="2">
    <location>
        <begin position="21"/>
        <end position="211"/>
    </location>
</feature>
<dbReference type="PANTHER" id="PTHR35186:SF4">
    <property type="entry name" value="PRION-INHIBITION AND PROPAGATION HELO DOMAIN-CONTAINING PROTEIN"/>
    <property type="match status" value="1"/>
</dbReference>
<evidence type="ECO:0000313" key="4">
    <source>
        <dbReference type="Proteomes" id="UP000622797"/>
    </source>
</evidence>
<dbReference type="PANTHER" id="PTHR35186">
    <property type="entry name" value="ANK_REP_REGION DOMAIN-CONTAINING PROTEIN"/>
    <property type="match status" value="1"/>
</dbReference>
<dbReference type="EMBL" id="JABEXW010000427">
    <property type="protein sequence ID" value="KAF4964125.1"/>
    <property type="molecule type" value="Genomic_DNA"/>
</dbReference>
<name>A0A8H4TU46_9HYPO</name>
<dbReference type="OrthoDB" id="3565018at2759"/>
<keyword evidence="2" id="KW-0732">Signal</keyword>
<evidence type="ECO:0000313" key="3">
    <source>
        <dbReference type="EMBL" id="KAF4964125.1"/>
    </source>
</evidence>
<reference evidence="3" key="1">
    <citation type="journal article" date="2020" name="BMC Genomics">
        <title>Correction to: Identification and distribution of gene clusters required for synthesis of sphingolipid metabolism inhibitors in diverse species of the filamentous fungus Fusarium.</title>
        <authorList>
            <person name="Kim H.S."/>
            <person name="Lohmar J.M."/>
            <person name="Busman M."/>
            <person name="Brown D.W."/>
            <person name="Naumann T.A."/>
            <person name="Divon H.H."/>
            <person name="Lysoe E."/>
            <person name="Uhlig S."/>
            <person name="Proctor R.H."/>
        </authorList>
    </citation>
    <scope>NUCLEOTIDE SEQUENCE</scope>
    <source>
        <strain evidence="3">NRRL 20472</strain>
    </source>
</reference>
<dbReference type="AlphaFoldDB" id="A0A8H4TU46"/>
<dbReference type="InterPro" id="IPR038305">
    <property type="entry name" value="HeLo_sf"/>
</dbReference>
<evidence type="ECO:0000256" key="1">
    <source>
        <dbReference type="SAM" id="Coils"/>
    </source>
</evidence>
<protein>
    <submittedName>
        <fullName evidence="3">Uncharacterized protein</fullName>
    </submittedName>
</protein>
<feature type="coiled-coil region" evidence="1">
    <location>
        <begin position="34"/>
        <end position="65"/>
    </location>
</feature>
<keyword evidence="1" id="KW-0175">Coiled coil</keyword>
<keyword evidence="4" id="KW-1185">Reference proteome</keyword>
<reference evidence="3" key="2">
    <citation type="submission" date="2020-05" db="EMBL/GenBank/DDBJ databases">
        <authorList>
            <person name="Kim H.-S."/>
            <person name="Proctor R.H."/>
            <person name="Brown D.W."/>
        </authorList>
    </citation>
    <scope>NUCLEOTIDE SEQUENCE</scope>
    <source>
        <strain evidence="3">NRRL 20472</strain>
    </source>
</reference>
<comment type="caution">
    <text evidence="3">The sequence shown here is derived from an EMBL/GenBank/DDBJ whole genome shotgun (WGS) entry which is preliminary data.</text>
</comment>
<accession>A0A8H4TU46</accession>
<gene>
    <name evidence="3" type="ORF">FSARC_7955</name>
</gene>
<sequence length="211" mass="24377">MSGLEIARLVLGAFPVAVEALKMCRQGLEAFRRARKWENELERLVDRFENERVRLQDVCEKLLIDLVPHSRIERLIENPLGLFQDEPELEAKLRRRLWKGYATFEATLKDIKAAIDEAAEQIHVQIQDKSGIRRALQRSFLEDQLSRINQGLSVIERLTERSIELEPARKSRLQGKLLSIVRTMVGSEGKGNTYIKPTRPNTVYRSIQTTE</sequence>
<evidence type="ECO:0000256" key="2">
    <source>
        <dbReference type="SAM" id="SignalP"/>
    </source>
</evidence>
<dbReference type="Gene3D" id="1.20.120.1020">
    <property type="entry name" value="Prion-inhibition and propagation, HeLo domain"/>
    <property type="match status" value="1"/>
</dbReference>